<evidence type="ECO:0000313" key="2">
    <source>
        <dbReference type="EMBL" id="GMN50672.1"/>
    </source>
</evidence>
<sequence>MNDGAEARAQVDGGSDRHSNDGWNNFKTGCFCRRWLASEIGAPAESDRENRRAAARDLLRSGSSRFKELEAEAVLPWSSDLRRPL</sequence>
<proteinExistence type="predicted"/>
<gene>
    <name evidence="2" type="ORF">TIFTF001_019828</name>
</gene>
<protein>
    <submittedName>
        <fullName evidence="2">Uncharacterized protein</fullName>
    </submittedName>
</protein>
<dbReference type="Proteomes" id="UP001187192">
    <property type="component" value="Unassembled WGS sequence"/>
</dbReference>
<dbReference type="EMBL" id="BTGU01000034">
    <property type="protein sequence ID" value="GMN50672.1"/>
    <property type="molecule type" value="Genomic_DNA"/>
</dbReference>
<feature type="region of interest" description="Disordered" evidence="1">
    <location>
        <begin position="1"/>
        <end position="24"/>
    </location>
</feature>
<accession>A0AA88ACF4</accession>
<keyword evidence="3" id="KW-1185">Reference proteome</keyword>
<organism evidence="2 3">
    <name type="scientific">Ficus carica</name>
    <name type="common">Common fig</name>
    <dbReference type="NCBI Taxonomy" id="3494"/>
    <lineage>
        <taxon>Eukaryota</taxon>
        <taxon>Viridiplantae</taxon>
        <taxon>Streptophyta</taxon>
        <taxon>Embryophyta</taxon>
        <taxon>Tracheophyta</taxon>
        <taxon>Spermatophyta</taxon>
        <taxon>Magnoliopsida</taxon>
        <taxon>eudicotyledons</taxon>
        <taxon>Gunneridae</taxon>
        <taxon>Pentapetalae</taxon>
        <taxon>rosids</taxon>
        <taxon>fabids</taxon>
        <taxon>Rosales</taxon>
        <taxon>Moraceae</taxon>
        <taxon>Ficeae</taxon>
        <taxon>Ficus</taxon>
    </lineage>
</organism>
<name>A0AA88ACF4_FICCA</name>
<reference evidence="2" key="1">
    <citation type="submission" date="2023-07" db="EMBL/GenBank/DDBJ databases">
        <title>draft genome sequence of fig (Ficus carica).</title>
        <authorList>
            <person name="Takahashi T."/>
            <person name="Nishimura K."/>
        </authorList>
    </citation>
    <scope>NUCLEOTIDE SEQUENCE</scope>
</reference>
<dbReference type="AlphaFoldDB" id="A0AA88ACF4"/>
<evidence type="ECO:0000313" key="3">
    <source>
        <dbReference type="Proteomes" id="UP001187192"/>
    </source>
</evidence>
<evidence type="ECO:0000256" key="1">
    <source>
        <dbReference type="SAM" id="MobiDB-lite"/>
    </source>
</evidence>
<comment type="caution">
    <text evidence="2">The sequence shown here is derived from an EMBL/GenBank/DDBJ whole genome shotgun (WGS) entry which is preliminary data.</text>
</comment>